<gene>
    <name evidence="3" type="ORF">ABW99_02860</name>
</gene>
<keyword evidence="1" id="KW-0812">Transmembrane</keyword>
<dbReference type="Pfam" id="PF05425">
    <property type="entry name" value="CopD"/>
    <property type="match status" value="1"/>
</dbReference>
<feature type="transmembrane region" description="Helical" evidence="1">
    <location>
        <begin position="6"/>
        <end position="29"/>
    </location>
</feature>
<feature type="domain" description="Copper resistance protein D" evidence="2">
    <location>
        <begin position="47"/>
        <end position="147"/>
    </location>
</feature>
<protein>
    <recommendedName>
        <fullName evidence="2">Copper resistance protein D domain-containing protein</fullName>
    </recommendedName>
</protein>
<proteinExistence type="predicted"/>
<dbReference type="GO" id="GO:0016020">
    <property type="term" value="C:membrane"/>
    <property type="evidence" value="ECO:0007669"/>
    <property type="project" value="InterPro"/>
</dbReference>
<dbReference type="OrthoDB" id="8419862at2"/>
<feature type="transmembrane region" description="Helical" evidence="1">
    <location>
        <begin position="81"/>
        <end position="100"/>
    </location>
</feature>
<dbReference type="EMBL" id="CP011568">
    <property type="protein sequence ID" value="AKJ67326.1"/>
    <property type="molecule type" value="Genomic_DNA"/>
</dbReference>
<evidence type="ECO:0000313" key="4">
    <source>
        <dbReference type="Proteomes" id="UP000036700"/>
    </source>
</evidence>
<reference evidence="4" key="1">
    <citation type="submission" date="2015-06" db="EMBL/GenBank/DDBJ databases">
        <authorList>
            <person name="Lim Y.L."/>
            <person name="Ee R."/>
            <person name="Yong D."/>
            <person name="How K.Y."/>
            <person name="Yin W.F."/>
            <person name="Chan K.G."/>
        </authorList>
    </citation>
    <scope>NUCLEOTIDE SEQUENCE [LARGE SCALE GENOMIC DNA]</scope>
    <source>
        <strain evidence="4">DSM 25325</strain>
    </source>
</reference>
<organism evidence="3 4">
    <name type="scientific">Pandoraea thiooxydans</name>
    <dbReference type="NCBI Taxonomy" id="445709"/>
    <lineage>
        <taxon>Bacteria</taxon>
        <taxon>Pseudomonadati</taxon>
        <taxon>Pseudomonadota</taxon>
        <taxon>Betaproteobacteria</taxon>
        <taxon>Burkholderiales</taxon>
        <taxon>Burkholderiaceae</taxon>
        <taxon>Pandoraea</taxon>
    </lineage>
</organism>
<accession>A0A0G3ERI6</accession>
<feature type="transmembrane region" description="Helical" evidence="1">
    <location>
        <begin position="49"/>
        <end position="69"/>
    </location>
</feature>
<keyword evidence="1" id="KW-1133">Transmembrane helix</keyword>
<keyword evidence="1" id="KW-0472">Membrane</keyword>
<name>A0A0G3ERI6_9BURK</name>
<evidence type="ECO:0000313" key="3">
    <source>
        <dbReference type="EMBL" id="AKJ67326.1"/>
    </source>
</evidence>
<dbReference type="STRING" id="445709.ABW99_02860"/>
<evidence type="ECO:0000259" key="2">
    <source>
        <dbReference type="Pfam" id="PF05425"/>
    </source>
</evidence>
<keyword evidence="4" id="KW-1185">Reference proteome</keyword>
<dbReference type="InterPro" id="IPR008457">
    <property type="entry name" value="Cu-R_CopD_dom"/>
</dbReference>
<evidence type="ECO:0000256" key="1">
    <source>
        <dbReference type="SAM" id="Phobius"/>
    </source>
</evidence>
<dbReference type="KEGG" id="ptx:ABW99_02860"/>
<dbReference type="RefSeq" id="WP_047212862.1">
    <property type="nucleotide sequence ID" value="NZ_CP011568.3"/>
</dbReference>
<dbReference type="PATRIC" id="fig|445709.3.peg.619"/>
<dbReference type="AlphaFoldDB" id="A0A0G3ERI6"/>
<feature type="transmembrane region" description="Helical" evidence="1">
    <location>
        <begin position="130"/>
        <end position="148"/>
    </location>
</feature>
<sequence length="150" mass="16514">MKLYALSLFLHLTSVTVWVGGMFFAYLCLRPAASSLKPEQRLPLWEAALGRFLNWVGIAVVLILLSGLYMMMAMGPANTPWPIHAMAGLGIVMMLAFGHARFASYRRLRRAVQAQNWPDGARALDGVRRIVAFNLVLGFIVIALAAAIRG</sequence>
<dbReference type="Proteomes" id="UP000036700">
    <property type="component" value="Chromosome"/>
</dbReference>